<gene>
    <name evidence="1" type="ORF">OWV82_007674</name>
</gene>
<accession>A0ACC1Y8F7</accession>
<keyword evidence="2" id="KW-1185">Reference proteome</keyword>
<comment type="caution">
    <text evidence="1">The sequence shown here is derived from an EMBL/GenBank/DDBJ whole genome shotgun (WGS) entry which is preliminary data.</text>
</comment>
<proteinExistence type="predicted"/>
<reference evidence="1 2" key="1">
    <citation type="journal article" date="2023" name="Science">
        <title>Complex scaffold remodeling in plant triterpene biosynthesis.</title>
        <authorList>
            <person name="De La Pena R."/>
            <person name="Hodgson H."/>
            <person name="Liu J.C."/>
            <person name="Stephenson M.J."/>
            <person name="Martin A.C."/>
            <person name="Owen C."/>
            <person name="Harkess A."/>
            <person name="Leebens-Mack J."/>
            <person name="Jimenez L.E."/>
            <person name="Osbourn A."/>
            <person name="Sattely E.S."/>
        </authorList>
    </citation>
    <scope>NUCLEOTIDE SEQUENCE [LARGE SCALE GENOMIC DNA]</scope>
    <source>
        <strain evidence="2">cv. JPN11</strain>
        <tissue evidence="1">Leaf</tissue>
    </source>
</reference>
<sequence length="929" mass="103779">MFQLEFSSSDKEAFFNQVHQAILGVHGVAVQFIGINFLESLVSEFSPSTSSAMGLPREFHEQCRISLELDYLKMFYCWARDAALSVTKQIIESDTAVSEVKACTAALRLLLQILNWDFQYDTSGRKISINVFSAGVRTESASSKRSECVIVQPGPAWRDALISSGHVGWLLNLYSALRQKFSREGYWLDCPIAVSARKLIVQLCSLTGTVFSSDNGQTQEHHLLQLLSGILEWVDPPDVVAKAIESGKSESEILDGCRALLSIATVTTPFVFDQLLKSIRPYGTLTLLSTLMCEVVKVLMMNNTEEGTWSWEARDILLDTWTTLLVSIDSTGGNISLPPEVLNAATSLFALIVESELKVASASAMDDNSDFNYLQAFHLWGMIDPTETLEELYSLLLITGHVLADEGEGETPLVPNAIQTHFVDIMEADKHPVVLLSGAIIKFAEQSLDPEARASVFSPRLMEAIVWFLARHFPPEKLCLVFFGEHNQGKPVLDIIVRIGMTTLVAYPGEKDLQELTCNQLLHALVRQKNICLHLVALDSWRELANAFANDKTLFLLNSTNQRSLAQTLVLSAYGMRNSEASNHKNDLKNVAQQPDIILLVSSLLERLRGAANATEPRSQKAIYVMGFSIMNPVLVLLEVYKHESAVVYLLLKFVVDWVDGQISYLEARETNIVIDFCMRVLQLYSSHNIGKILMTHSSSLLNEAKTEKYKDLRALLQLLSNLCSKDLVDFSSDSIEAQATNISEVVFFGLHIVTPLISLDLLKYPKLCHDYFSLLSHLLEVYPETVAQLNTEAFAHVLGTLDFGLHHQDTEIVDMCLRALRALASYHYKETGAGKLLLFEDYSPDMVGTAADALFPLILCEQGLYQRLGNELIERQTNPTLKSRLANALQALTSTNQLSSSLDRLNYQRFRKNLTNFLIEVRGFLRTM</sequence>
<evidence type="ECO:0000313" key="1">
    <source>
        <dbReference type="EMBL" id="KAJ4719739.1"/>
    </source>
</evidence>
<evidence type="ECO:0000313" key="2">
    <source>
        <dbReference type="Proteomes" id="UP001164539"/>
    </source>
</evidence>
<dbReference type="EMBL" id="CM051397">
    <property type="protein sequence ID" value="KAJ4719739.1"/>
    <property type="molecule type" value="Genomic_DNA"/>
</dbReference>
<protein>
    <submittedName>
        <fullName evidence="1">Exportin-4</fullName>
    </submittedName>
</protein>
<name>A0ACC1Y8F7_MELAZ</name>
<organism evidence="1 2">
    <name type="scientific">Melia azedarach</name>
    <name type="common">Chinaberry tree</name>
    <dbReference type="NCBI Taxonomy" id="155640"/>
    <lineage>
        <taxon>Eukaryota</taxon>
        <taxon>Viridiplantae</taxon>
        <taxon>Streptophyta</taxon>
        <taxon>Embryophyta</taxon>
        <taxon>Tracheophyta</taxon>
        <taxon>Spermatophyta</taxon>
        <taxon>Magnoliopsida</taxon>
        <taxon>eudicotyledons</taxon>
        <taxon>Gunneridae</taxon>
        <taxon>Pentapetalae</taxon>
        <taxon>rosids</taxon>
        <taxon>malvids</taxon>
        <taxon>Sapindales</taxon>
        <taxon>Meliaceae</taxon>
        <taxon>Melia</taxon>
    </lineage>
</organism>
<dbReference type="Proteomes" id="UP001164539">
    <property type="component" value="Chromosome 4"/>
</dbReference>